<dbReference type="EMBL" id="ML742073">
    <property type="protein sequence ID" value="KAE8151327.1"/>
    <property type="molecule type" value="Genomic_DNA"/>
</dbReference>
<accession>A0A5N6TYC6</accession>
<protein>
    <recommendedName>
        <fullName evidence="5">Cyanovirin-N domain-containing protein</fullName>
    </recommendedName>
</protein>
<dbReference type="InterPro" id="IPR036673">
    <property type="entry name" value="Cyanovirin-N_sf"/>
</dbReference>
<gene>
    <name evidence="3" type="ORF">BDV25DRAFT_138955</name>
</gene>
<keyword evidence="2" id="KW-0732">Signal</keyword>
<evidence type="ECO:0000313" key="4">
    <source>
        <dbReference type="Proteomes" id="UP000325780"/>
    </source>
</evidence>
<sequence>MYQILVFLTIYLAGLAVAGNTNSKPPKTVNHRAVFEKQCSRVAIRLTPYTPRQHYLDALCMPEGKSSSVRPEWTNMLLDDCLGWDASNGGNFIAKKKGNGIRTGRCTKCEYRRDIELALNNFSCYCTNVDESEKRTRIPGTNKKAALREFHLDEAIRVDKDGKVHCVSLKTGPVPDTPPQLPEVPKQERFEID</sequence>
<dbReference type="OrthoDB" id="4473975at2759"/>
<evidence type="ECO:0000256" key="1">
    <source>
        <dbReference type="SAM" id="MobiDB-lite"/>
    </source>
</evidence>
<name>A0A5N6TYC6_ASPAV</name>
<dbReference type="AlphaFoldDB" id="A0A5N6TYC6"/>
<feature type="signal peptide" evidence="2">
    <location>
        <begin position="1"/>
        <end position="18"/>
    </location>
</feature>
<evidence type="ECO:0000313" key="3">
    <source>
        <dbReference type="EMBL" id="KAE8151327.1"/>
    </source>
</evidence>
<dbReference type="Proteomes" id="UP000325780">
    <property type="component" value="Unassembled WGS sequence"/>
</dbReference>
<proteinExistence type="predicted"/>
<organism evidence="3 4">
    <name type="scientific">Aspergillus avenaceus</name>
    <dbReference type="NCBI Taxonomy" id="36643"/>
    <lineage>
        <taxon>Eukaryota</taxon>
        <taxon>Fungi</taxon>
        <taxon>Dikarya</taxon>
        <taxon>Ascomycota</taxon>
        <taxon>Pezizomycotina</taxon>
        <taxon>Eurotiomycetes</taxon>
        <taxon>Eurotiomycetidae</taxon>
        <taxon>Eurotiales</taxon>
        <taxon>Aspergillaceae</taxon>
        <taxon>Aspergillus</taxon>
        <taxon>Aspergillus subgen. Circumdati</taxon>
    </lineage>
</organism>
<reference evidence="3 4" key="1">
    <citation type="submission" date="2019-04" db="EMBL/GenBank/DDBJ databases">
        <title>Friends and foes A comparative genomics study of 23 Aspergillus species from section Flavi.</title>
        <authorList>
            <consortium name="DOE Joint Genome Institute"/>
            <person name="Kjaerbolling I."/>
            <person name="Vesth T."/>
            <person name="Frisvad J.C."/>
            <person name="Nybo J.L."/>
            <person name="Theobald S."/>
            <person name="Kildgaard S."/>
            <person name="Isbrandt T."/>
            <person name="Kuo A."/>
            <person name="Sato A."/>
            <person name="Lyhne E.K."/>
            <person name="Kogle M.E."/>
            <person name="Wiebenga A."/>
            <person name="Kun R.S."/>
            <person name="Lubbers R.J."/>
            <person name="Makela M.R."/>
            <person name="Barry K."/>
            <person name="Chovatia M."/>
            <person name="Clum A."/>
            <person name="Daum C."/>
            <person name="Haridas S."/>
            <person name="He G."/>
            <person name="LaButti K."/>
            <person name="Lipzen A."/>
            <person name="Mondo S."/>
            <person name="Riley R."/>
            <person name="Salamov A."/>
            <person name="Simmons B.A."/>
            <person name="Magnuson J.K."/>
            <person name="Henrissat B."/>
            <person name="Mortensen U.H."/>
            <person name="Larsen T.O."/>
            <person name="Devries R.P."/>
            <person name="Grigoriev I.V."/>
            <person name="Machida M."/>
            <person name="Baker S.E."/>
            <person name="Andersen M.R."/>
        </authorList>
    </citation>
    <scope>NUCLEOTIDE SEQUENCE [LARGE SCALE GENOMIC DNA]</scope>
    <source>
        <strain evidence="3 4">IBT 18842</strain>
    </source>
</reference>
<dbReference type="Gene3D" id="2.30.60.10">
    <property type="entry name" value="Cyanovirin-N"/>
    <property type="match status" value="1"/>
</dbReference>
<feature type="region of interest" description="Disordered" evidence="1">
    <location>
        <begin position="169"/>
        <end position="193"/>
    </location>
</feature>
<feature type="chain" id="PRO_5024849539" description="Cyanovirin-N domain-containing protein" evidence="2">
    <location>
        <begin position="19"/>
        <end position="193"/>
    </location>
</feature>
<evidence type="ECO:0000256" key="2">
    <source>
        <dbReference type="SAM" id="SignalP"/>
    </source>
</evidence>
<keyword evidence="4" id="KW-1185">Reference proteome</keyword>
<evidence type="ECO:0008006" key="5">
    <source>
        <dbReference type="Google" id="ProtNLM"/>
    </source>
</evidence>